<dbReference type="Proteomes" id="UP000030655">
    <property type="component" value="Unassembled WGS sequence"/>
</dbReference>
<keyword evidence="2" id="KW-1185">Reference proteome</keyword>
<evidence type="ECO:0000313" key="2">
    <source>
        <dbReference type="Proteomes" id="UP000030655"/>
    </source>
</evidence>
<dbReference type="VEuPathDB" id="MicrosporidiaDB:H312_01544"/>
<name>A0A059F1D1_9MICR</name>
<accession>A0A059F1D1</accession>
<sequence>MPLWPRKEQLNKYSTFNDSSSSGKTLKSNRCNYCNTTKTHYLFKSKLSKTISIKDQMYFVLYFLKDISQQTISEFLDLPISRISSMTMNLHCIIDNYINENTVKIEGHEE</sequence>
<dbReference type="OrthoDB" id="2199035at2759"/>
<organism evidence="1 2">
    <name type="scientific">Anncaliia algerae PRA339</name>
    <dbReference type="NCBI Taxonomy" id="1288291"/>
    <lineage>
        <taxon>Eukaryota</taxon>
        <taxon>Fungi</taxon>
        <taxon>Fungi incertae sedis</taxon>
        <taxon>Microsporidia</taxon>
        <taxon>Tubulinosematoidea</taxon>
        <taxon>Tubulinosematidae</taxon>
        <taxon>Anncaliia</taxon>
    </lineage>
</organism>
<proteinExistence type="predicted"/>
<dbReference type="AlphaFoldDB" id="A0A059F1D1"/>
<gene>
    <name evidence="1" type="ORF">H312_01544</name>
</gene>
<protein>
    <submittedName>
        <fullName evidence="1">Uncharacterized protein</fullName>
    </submittedName>
</protein>
<dbReference type="EMBL" id="KK365152">
    <property type="protein sequence ID" value="KCZ81058.1"/>
    <property type="molecule type" value="Genomic_DNA"/>
</dbReference>
<reference evidence="2" key="1">
    <citation type="submission" date="2013-02" db="EMBL/GenBank/DDBJ databases">
        <authorList>
            <consortium name="The Broad Institute Genome Sequencing Platform"/>
            <person name="Cuomo C."/>
            <person name="Becnel J."/>
            <person name="Sanscrainte N."/>
            <person name="Walker B."/>
            <person name="Young S.K."/>
            <person name="Zeng Q."/>
            <person name="Gargeya S."/>
            <person name="Fitzgerald M."/>
            <person name="Haas B."/>
            <person name="Abouelleil A."/>
            <person name="Alvarado L."/>
            <person name="Arachchi H.M."/>
            <person name="Berlin A.M."/>
            <person name="Chapman S.B."/>
            <person name="Dewar J."/>
            <person name="Goldberg J."/>
            <person name="Griggs A."/>
            <person name="Gujja S."/>
            <person name="Hansen M."/>
            <person name="Howarth C."/>
            <person name="Imamovic A."/>
            <person name="Larimer J."/>
            <person name="McCowan C."/>
            <person name="Murphy C."/>
            <person name="Neiman D."/>
            <person name="Pearson M."/>
            <person name="Priest M."/>
            <person name="Roberts A."/>
            <person name="Saif S."/>
            <person name="Shea T."/>
            <person name="Sisk P."/>
            <person name="Sykes S."/>
            <person name="Wortman J."/>
            <person name="Nusbaum C."/>
            <person name="Birren B."/>
        </authorList>
    </citation>
    <scope>NUCLEOTIDE SEQUENCE [LARGE SCALE GENOMIC DNA]</scope>
    <source>
        <strain evidence="2">PRA339</strain>
    </source>
</reference>
<reference evidence="1 2" key="2">
    <citation type="submission" date="2014-03" db="EMBL/GenBank/DDBJ databases">
        <title>The Genome Sequence of Anncaliia algerae insect isolate PRA339.</title>
        <authorList>
            <consortium name="The Broad Institute Genome Sequencing Platform"/>
            <consortium name="The Broad Institute Genome Sequencing Center for Infectious Disease"/>
            <person name="Cuomo C."/>
            <person name="Becnel J."/>
            <person name="Sanscrainte N."/>
            <person name="Walker B."/>
            <person name="Young S.K."/>
            <person name="Zeng Q."/>
            <person name="Gargeya S."/>
            <person name="Fitzgerald M."/>
            <person name="Haas B."/>
            <person name="Abouelleil A."/>
            <person name="Alvarado L."/>
            <person name="Arachchi H.M."/>
            <person name="Berlin A.M."/>
            <person name="Chapman S.B."/>
            <person name="Dewar J."/>
            <person name="Goldberg J."/>
            <person name="Griggs A."/>
            <person name="Gujja S."/>
            <person name="Hansen M."/>
            <person name="Howarth C."/>
            <person name="Imamovic A."/>
            <person name="Larimer J."/>
            <person name="McCowan C."/>
            <person name="Murphy C."/>
            <person name="Neiman D."/>
            <person name="Pearson M."/>
            <person name="Priest M."/>
            <person name="Roberts A."/>
            <person name="Saif S."/>
            <person name="Shea T."/>
            <person name="Sisk P."/>
            <person name="Sykes S."/>
            <person name="Wortman J."/>
            <person name="Nusbaum C."/>
            <person name="Birren B."/>
        </authorList>
    </citation>
    <scope>NUCLEOTIDE SEQUENCE [LARGE SCALE GENOMIC DNA]</scope>
    <source>
        <strain evidence="1 2">PRA339</strain>
    </source>
</reference>
<dbReference type="HOGENOM" id="CLU_2170447_0_0_1"/>
<evidence type="ECO:0000313" key="1">
    <source>
        <dbReference type="EMBL" id="KCZ81058.1"/>
    </source>
</evidence>